<sequence>MLATAGDVPNAAHTTINNITMSSKITPANAKVNHIVNLEETLNFIAWRDDMRNILKDCGVYGHIEGSEKRTARYHMSLKPTEPADDTLDDVIAAYQKWWSNDDSAKTLITRKVSALVKSNLNAGEDVTAQMVWNQIMTRYARVNINAQFAIKERLASIKLKDYTEIEKYLDKFRTGRERLKDMSTIIGSLAKLQTADDSALLGYAGSRQNSNR</sequence>
<protein>
    <submittedName>
        <fullName evidence="1">Uncharacterized protein</fullName>
    </submittedName>
</protein>
<comment type="caution">
    <text evidence="1">The sequence shown here is derived from an EMBL/GenBank/DDBJ whole genome shotgun (WGS) entry which is preliminary data.</text>
</comment>
<proteinExistence type="predicted"/>
<dbReference type="Proteomes" id="UP000664032">
    <property type="component" value="Unassembled WGS sequence"/>
</dbReference>
<dbReference type="EMBL" id="JAFIQS020000009">
    <property type="protein sequence ID" value="KAH9477472.1"/>
    <property type="molecule type" value="Genomic_DNA"/>
</dbReference>
<gene>
    <name evidence="1" type="ORF">JR316_0009688</name>
</gene>
<name>A0ACB8GPX9_PSICU</name>
<evidence type="ECO:0000313" key="2">
    <source>
        <dbReference type="Proteomes" id="UP000664032"/>
    </source>
</evidence>
<keyword evidence="2" id="KW-1185">Reference proteome</keyword>
<reference evidence="1" key="1">
    <citation type="submission" date="2021-10" db="EMBL/GenBank/DDBJ databases">
        <title>Psilocybe cubensis genome.</title>
        <authorList>
            <person name="Mckernan K.J."/>
            <person name="Crawford S."/>
            <person name="Trippe A."/>
            <person name="Kane L.T."/>
            <person name="Mclaughlin S."/>
        </authorList>
    </citation>
    <scope>NUCLEOTIDE SEQUENCE</scope>
    <source>
        <strain evidence="1">MGC-MH-2018</strain>
    </source>
</reference>
<evidence type="ECO:0000313" key="1">
    <source>
        <dbReference type="EMBL" id="KAH9477472.1"/>
    </source>
</evidence>
<organism evidence="1 2">
    <name type="scientific">Psilocybe cubensis</name>
    <name type="common">Psychedelic mushroom</name>
    <name type="synonym">Stropharia cubensis</name>
    <dbReference type="NCBI Taxonomy" id="181762"/>
    <lineage>
        <taxon>Eukaryota</taxon>
        <taxon>Fungi</taxon>
        <taxon>Dikarya</taxon>
        <taxon>Basidiomycota</taxon>
        <taxon>Agaricomycotina</taxon>
        <taxon>Agaricomycetes</taxon>
        <taxon>Agaricomycetidae</taxon>
        <taxon>Agaricales</taxon>
        <taxon>Agaricineae</taxon>
        <taxon>Strophariaceae</taxon>
        <taxon>Psilocybe</taxon>
    </lineage>
</organism>
<accession>A0ACB8GPX9</accession>